<dbReference type="InterPro" id="IPR020846">
    <property type="entry name" value="MFS_dom"/>
</dbReference>
<feature type="transmembrane region" description="Helical" evidence="1">
    <location>
        <begin position="37"/>
        <end position="58"/>
    </location>
</feature>
<dbReference type="GO" id="GO:0022857">
    <property type="term" value="F:transmembrane transporter activity"/>
    <property type="evidence" value="ECO:0007669"/>
    <property type="project" value="InterPro"/>
</dbReference>
<keyword evidence="1" id="KW-0812">Transmembrane</keyword>
<accession>T1B2C0</accession>
<keyword evidence="1" id="KW-1133">Transmembrane helix</keyword>
<reference evidence="3" key="2">
    <citation type="journal article" date="2014" name="ISME J.">
        <title>Microbial stratification in low pH oxic and suboxic macroscopic growths along an acid mine drainage.</title>
        <authorList>
            <person name="Mendez-Garcia C."/>
            <person name="Mesa V."/>
            <person name="Sprenger R.R."/>
            <person name="Richter M."/>
            <person name="Diez M.S."/>
            <person name="Solano J."/>
            <person name="Bargiela R."/>
            <person name="Golyshina O.V."/>
            <person name="Manteca A."/>
            <person name="Ramos J.L."/>
            <person name="Gallego J.R."/>
            <person name="Llorente I."/>
            <person name="Martins Dos Santos V.A."/>
            <person name="Jensen O.N."/>
            <person name="Pelaez A.I."/>
            <person name="Sanchez J."/>
            <person name="Ferrer M."/>
        </authorList>
    </citation>
    <scope>NUCLEOTIDE SEQUENCE</scope>
</reference>
<keyword evidence="1" id="KW-0472">Membrane</keyword>
<dbReference type="Pfam" id="PF07690">
    <property type="entry name" value="MFS_1"/>
    <property type="match status" value="1"/>
</dbReference>
<dbReference type="PROSITE" id="PS50850">
    <property type="entry name" value="MFS"/>
    <property type="match status" value="1"/>
</dbReference>
<evidence type="ECO:0000256" key="1">
    <source>
        <dbReference type="SAM" id="Phobius"/>
    </source>
</evidence>
<proteinExistence type="predicted"/>
<evidence type="ECO:0000313" key="3">
    <source>
        <dbReference type="EMBL" id="EQD62708.1"/>
    </source>
</evidence>
<comment type="caution">
    <text evidence="3">The sequence shown here is derived from an EMBL/GenBank/DDBJ whole genome shotgun (WGS) entry which is preliminary data.</text>
</comment>
<dbReference type="InterPro" id="IPR011701">
    <property type="entry name" value="MFS"/>
</dbReference>
<reference evidence="3" key="1">
    <citation type="submission" date="2013-08" db="EMBL/GenBank/DDBJ databases">
        <authorList>
            <person name="Mendez C."/>
            <person name="Richter M."/>
            <person name="Ferrer M."/>
            <person name="Sanchez J."/>
        </authorList>
    </citation>
    <scope>NUCLEOTIDE SEQUENCE</scope>
</reference>
<gene>
    <name evidence="3" type="ORF">B2A_02699</name>
</gene>
<feature type="domain" description="Major facilitator superfamily (MFS) profile" evidence="2">
    <location>
        <begin position="1"/>
        <end position="66"/>
    </location>
</feature>
<protein>
    <submittedName>
        <fullName evidence="3">Major facilitator transporter</fullName>
    </submittedName>
</protein>
<dbReference type="InterPro" id="IPR036259">
    <property type="entry name" value="MFS_trans_sf"/>
</dbReference>
<feature type="non-terminal residue" evidence="3">
    <location>
        <position position="1"/>
    </location>
</feature>
<name>T1B2C0_9ZZZZ</name>
<evidence type="ECO:0000259" key="2">
    <source>
        <dbReference type="PROSITE" id="PS50850"/>
    </source>
</evidence>
<organism evidence="3">
    <name type="scientific">mine drainage metagenome</name>
    <dbReference type="NCBI Taxonomy" id="410659"/>
    <lineage>
        <taxon>unclassified sequences</taxon>
        <taxon>metagenomes</taxon>
        <taxon>ecological metagenomes</taxon>
    </lineage>
</organism>
<dbReference type="Gene3D" id="1.20.1250.20">
    <property type="entry name" value="MFS general substrate transporter like domains"/>
    <property type="match status" value="1"/>
</dbReference>
<dbReference type="SUPFAM" id="SSF103473">
    <property type="entry name" value="MFS general substrate transporter"/>
    <property type="match status" value="1"/>
</dbReference>
<dbReference type="EMBL" id="AUZZ01001834">
    <property type="protein sequence ID" value="EQD62708.1"/>
    <property type="molecule type" value="Genomic_DNA"/>
</dbReference>
<dbReference type="AlphaFoldDB" id="T1B2C0"/>
<sequence>ESANFPAAVKTVAEWFPRRERAFATGLFNAGSNVGAIVAPLAVPVLAALWGLRSAFLFPGHWIWRG</sequence>